<keyword evidence="2" id="KW-0288">FMN</keyword>
<comment type="caution">
    <text evidence="6">The sequence shown here is derived from an EMBL/GenBank/DDBJ whole genome shotgun (WGS) entry which is preliminary data.</text>
</comment>
<proteinExistence type="predicted"/>
<dbReference type="GO" id="GO:0046306">
    <property type="term" value="P:alkanesulfonate catabolic process"/>
    <property type="evidence" value="ECO:0007669"/>
    <property type="project" value="TreeGrafter"/>
</dbReference>
<dbReference type="PANTHER" id="PTHR42847">
    <property type="entry name" value="ALKANESULFONATE MONOOXYGENASE"/>
    <property type="match status" value="1"/>
</dbReference>
<keyword evidence="7" id="KW-1185">Reference proteome</keyword>
<organism evidence="6 7">
    <name type="scientific">Kineosporia babensis</name>
    <dbReference type="NCBI Taxonomy" id="499548"/>
    <lineage>
        <taxon>Bacteria</taxon>
        <taxon>Bacillati</taxon>
        <taxon>Actinomycetota</taxon>
        <taxon>Actinomycetes</taxon>
        <taxon>Kineosporiales</taxon>
        <taxon>Kineosporiaceae</taxon>
        <taxon>Kineosporia</taxon>
    </lineage>
</organism>
<dbReference type="InterPro" id="IPR036661">
    <property type="entry name" value="Luciferase-like_sf"/>
</dbReference>
<name>A0A9X1SRM0_9ACTN</name>
<dbReference type="Proteomes" id="UP001138997">
    <property type="component" value="Unassembled WGS sequence"/>
</dbReference>
<accession>A0A9X1SRM0</accession>
<keyword evidence="1" id="KW-0285">Flavoprotein</keyword>
<dbReference type="InterPro" id="IPR011251">
    <property type="entry name" value="Luciferase-like_dom"/>
</dbReference>
<dbReference type="GO" id="GO:0008726">
    <property type="term" value="F:alkanesulfonate monooxygenase activity"/>
    <property type="evidence" value="ECO:0007669"/>
    <property type="project" value="TreeGrafter"/>
</dbReference>
<dbReference type="Gene3D" id="3.20.20.30">
    <property type="entry name" value="Luciferase-like domain"/>
    <property type="match status" value="1"/>
</dbReference>
<dbReference type="NCBIfam" id="TIGR03619">
    <property type="entry name" value="F420_Rv2161c"/>
    <property type="match status" value="1"/>
</dbReference>
<dbReference type="AlphaFoldDB" id="A0A9X1SRM0"/>
<evidence type="ECO:0000256" key="1">
    <source>
        <dbReference type="ARBA" id="ARBA00022630"/>
    </source>
</evidence>
<dbReference type="InterPro" id="IPR050172">
    <property type="entry name" value="SsuD_RutA_monooxygenase"/>
</dbReference>
<evidence type="ECO:0000259" key="5">
    <source>
        <dbReference type="Pfam" id="PF00296"/>
    </source>
</evidence>
<keyword evidence="3" id="KW-0560">Oxidoreductase</keyword>
<evidence type="ECO:0000256" key="2">
    <source>
        <dbReference type="ARBA" id="ARBA00022643"/>
    </source>
</evidence>
<dbReference type="InterPro" id="IPR019921">
    <property type="entry name" value="Lucif-like_OxRdtase_Rv2161c"/>
</dbReference>
<evidence type="ECO:0000256" key="3">
    <source>
        <dbReference type="ARBA" id="ARBA00023002"/>
    </source>
</evidence>
<dbReference type="SUPFAM" id="SSF51679">
    <property type="entry name" value="Bacterial luciferase-like"/>
    <property type="match status" value="1"/>
</dbReference>
<sequence>MQTGIFTAITDEQMHPAELGRQIESLGFESLFVPEHTHIPTRFATPTPDGNPLPRDYYRNLDPFISLTAAAVATTRLRLGTAVALVVQRDPIHLAKELASLDLVSGGRVELGAGAGWLREEMLNHGTDPGRRVTLLMERLAAVKTIWTQEDAEFHGRFVDFDQLRMWPKPVQSPHPPIWVAGWGPSTFARVVASENGWMAPVGLPLDELERGMKELATVAARSEAAVPPVLATFHGPSQHDLERARELGVHRVLLALWPVQGRSETLRALDRYALLL</sequence>
<dbReference type="RefSeq" id="WP_231438695.1">
    <property type="nucleotide sequence ID" value="NZ_JAJOMB010000001.1"/>
</dbReference>
<dbReference type="PANTHER" id="PTHR42847:SF4">
    <property type="entry name" value="ALKANESULFONATE MONOOXYGENASE-RELATED"/>
    <property type="match status" value="1"/>
</dbReference>
<evidence type="ECO:0000313" key="7">
    <source>
        <dbReference type="Proteomes" id="UP001138997"/>
    </source>
</evidence>
<feature type="domain" description="Luciferase-like" evidence="5">
    <location>
        <begin position="17"/>
        <end position="248"/>
    </location>
</feature>
<reference evidence="6" key="1">
    <citation type="submission" date="2021-11" db="EMBL/GenBank/DDBJ databases">
        <title>Streptomyces corallinus and Kineosporia corallina sp. nov., two new coral-derived marine actinobacteria.</title>
        <authorList>
            <person name="Buangrab K."/>
            <person name="Sutthacheep M."/>
            <person name="Yeemin T."/>
            <person name="Harunari E."/>
            <person name="Igarashi Y."/>
            <person name="Sripreechasak P."/>
            <person name="Kanchanasin P."/>
            <person name="Tanasupawat S."/>
            <person name="Phongsopitanun W."/>
        </authorList>
    </citation>
    <scope>NUCLEOTIDE SEQUENCE</scope>
    <source>
        <strain evidence="6">JCM 31032</strain>
    </source>
</reference>
<protein>
    <submittedName>
        <fullName evidence="6">LLM class F420-dependent oxidoreductase</fullName>
    </submittedName>
</protein>
<evidence type="ECO:0000256" key="4">
    <source>
        <dbReference type="ARBA" id="ARBA00023033"/>
    </source>
</evidence>
<evidence type="ECO:0000313" key="6">
    <source>
        <dbReference type="EMBL" id="MCD5309777.1"/>
    </source>
</evidence>
<keyword evidence="4" id="KW-0503">Monooxygenase</keyword>
<gene>
    <name evidence="6" type="ORF">LR394_02630</name>
</gene>
<dbReference type="EMBL" id="JAJOMB010000001">
    <property type="protein sequence ID" value="MCD5309777.1"/>
    <property type="molecule type" value="Genomic_DNA"/>
</dbReference>
<dbReference type="Pfam" id="PF00296">
    <property type="entry name" value="Bac_luciferase"/>
    <property type="match status" value="1"/>
</dbReference>